<dbReference type="Proteomes" id="UP000306319">
    <property type="component" value="Unassembled WGS sequence"/>
</dbReference>
<comment type="caution">
    <text evidence="1">The sequence shown here is derived from an EMBL/GenBank/DDBJ whole genome shotgun (WGS) entry which is preliminary data.</text>
</comment>
<proteinExistence type="predicted"/>
<protein>
    <submittedName>
        <fullName evidence="1">Gliding motility-associated protein GldE</fullName>
    </submittedName>
</protein>
<dbReference type="EMBL" id="SRYB01000007">
    <property type="protein sequence ID" value="TGY79329.1"/>
    <property type="molecule type" value="Genomic_DNA"/>
</dbReference>
<gene>
    <name evidence="1" type="primary">gldE</name>
    <name evidence="1" type="ORF">E5331_06560</name>
</gene>
<accession>A0AC61RM87</accession>
<evidence type="ECO:0000313" key="1">
    <source>
        <dbReference type="EMBL" id="TGY79329.1"/>
    </source>
</evidence>
<keyword evidence="2" id="KW-1185">Reference proteome</keyword>
<reference evidence="1" key="1">
    <citation type="submission" date="2019-04" db="EMBL/GenBank/DDBJ databases">
        <title>Microbes associate with the intestines of laboratory mice.</title>
        <authorList>
            <person name="Navarre W."/>
            <person name="Wong E."/>
            <person name="Huang K."/>
            <person name="Tropini C."/>
            <person name="Ng K."/>
            <person name="Yu B."/>
        </authorList>
    </citation>
    <scope>NUCLEOTIDE SEQUENCE</scope>
    <source>
        <strain evidence="1">NM04_E33</strain>
    </source>
</reference>
<sequence>MSLLLQAIELHAPENWVSWGTLLFVAVCCLMLSAFVSGSEIAYFGLNDSEIETLEEEEDSQSKKVCTLLHNSEQLLASILISNNLVNITMVVVLSYAINQAVSFLSPVVDFLCQTVFLTFLLLLFGEIFPKLVARNNTVKWVKTAATPLSIIYRLTSPLARLMVKSSILVNKVVTKKNENLSTDELEKALQISDIQEGKDKELLEGILTFGEKEACDIMISRVDITAIEYHDTWSEAMEVILKSGFSRIPVYDTSQDTIRGILYSKDVLPYIGKQGDSFRWQTLLREPYFVPENRMIDDLLEDFRKKKIHIAIVVDEYGGTRGMVTLEDIIEEIVGEIDDEYDESTSVYKKINANTFIFDAKISISDFCHITGVEEEVLGDYGEAETLAGLLLEIKGDFPTLKENLKRGPFNFQVMQVERHRITKVKVTVDNTPKETTEQPDNQN</sequence>
<name>A0AC61RM87_9BACT</name>
<organism evidence="1 2">
    <name type="scientific">Lepagella muris</name>
    <dbReference type="NCBI Taxonomy" id="3032870"/>
    <lineage>
        <taxon>Bacteria</taxon>
        <taxon>Pseudomonadati</taxon>
        <taxon>Bacteroidota</taxon>
        <taxon>Bacteroidia</taxon>
        <taxon>Bacteroidales</taxon>
        <taxon>Muribaculaceae</taxon>
        <taxon>Lepagella</taxon>
    </lineage>
</organism>
<evidence type="ECO:0000313" key="2">
    <source>
        <dbReference type="Proteomes" id="UP000306319"/>
    </source>
</evidence>